<accession>A0A5P3MT22</accession>
<dbReference type="RefSeq" id="WP_123796013.1">
    <property type="nucleotide sequence ID" value="NZ_CP031699.1"/>
</dbReference>
<protein>
    <submittedName>
        <fullName evidence="1">Uncharacterized protein</fullName>
    </submittedName>
</protein>
<name>A0A5P3MT22_NEIAN</name>
<dbReference type="AlphaFoldDB" id="A0A5P3MT22"/>
<proteinExistence type="predicted"/>
<evidence type="ECO:0000313" key="1">
    <source>
        <dbReference type="EMBL" id="QEY24762.1"/>
    </source>
</evidence>
<dbReference type="EMBL" id="CP031699">
    <property type="protein sequence ID" value="QEY24762.1"/>
    <property type="molecule type" value="Genomic_DNA"/>
</dbReference>
<dbReference type="KEGG" id="naq:D0T90_10045"/>
<reference evidence="1 2" key="1">
    <citation type="submission" date="2018-08" db="EMBL/GenBank/DDBJ databases">
        <title>Neisseria animalis ATCC 49930 complete genome.</title>
        <authorList>
            <person name="Veseli I.A."/>
            <person name="Mascarenhas dos Santos A.C."/>
            <person name="Buttler R."/>
            <person name="Pombert J.-F."/>
        </authorList>
    </citation>
    <scope>NUCLEOTIDE SEQUENCE [LARGE SCALE GENOMIC DNA]</scope>
    <source>
        <strain evidence="1 2">ATCC 49930</strain>
    </source>
</reference>
<evidence type="ECO:0000313" key="2">
    <source>
        <dbReference type="Proteomes" id="UP000325536"/>
    </source>
</evidence>
<organism evidence="1 2">
    <name type="scientific">Neisseria animalis</name>
    <dbReference type="NCBI Taxonomy" id="492"/>
    <lineage>
        <taxon>Bacteria</taxon>
        <taxon>Pseudomonadati</taxon>
        <taxon>Pseudomonadota</taxon>
        <taxon>Betaproteobacteria</taxon>
        <taxon>Neisseriales</taxon>
        <taxon>Neisseriaceae</taxon>
        <taxon>Neisseria</taxon>
    </lineage>
</organism>
<sequence length="82" mass="9981">MSAQRNNERELLELEIKLARLHITAAHTRYRHSKLHRPYNNLPTELLSFALKRRHRTKRRTPASLLLPLFWQLIRLYLKNKK</sequence>
<dbReference type="Proteomes" id="UP000325536">
    <property type="component" value="Chromosome"/>
</dbReference>
<gene>
    <name evidence="1" type="ORF">D0T90_10045</name>
</gene>
<keyword evidence="2" id="KW-1185">Reference proteome</keyword>